<protein>
    <recommendedName>
        <fullName evidence="1">Aminoglycoside phosphotransferase domain-containing protein</fullName>
    </recommendedName>
</protein>
<sequence>MNSAEARQQQLQDWAQGAIRRQFGVDPGVVKAEALGGDASFRRYFRFRPGLAHQSAALPASLMLVDAPPAQENNPAFVRAADEFAAAGLRTPDIHAHDLDQGFMVLEDFGDQLMLPCLQQAQTANDSDRVNVLYHHAMASLLSLQAHPAPSALPPYDQALLRRELSLFDEWFCERMLGMHLGADERVLLATTWQLLEASALAQPQARVHRDYHSRNLMLLPGDDGRLDENQAPGVIDFQDAVIGPVTYDLVSLLRDCYIVWPQSDVERWALAYHEQAQARGIVPATHSRSDFMRDFDLMGLQRHIKVLGIFCRLALRDNKQRYLLDLPVVMAYVSNVAARHPSMEPFLTWFRAGPMPKMQARLTELSS</sequence>
<evidence type="ECO:0000313" key="2">
    <source>
        <dbReference type="EMBL" id="KKO06801.1"/>
    </source>
</evidence>
<name>A0A0F9VNZ3_9ZZZZ</name>
<dbReference type="EMBL" id="LAZR01000014">
    <property type="protein sequence ID" value="KKO06801.1"/>
    <property type="molecule type" value="Genomic_DNA"/>
</dbReference>
<dbReference type="AlphaFoldDB" id="A0A0F9VNZ3"/>
<proteinExistence type="predicted"/>
<feature type="domain" description="Aminoglycoside phosphotransferase" evidence="1">
    <location>
        <begin position="32"/>
        <end position="278"/>
    </location>
</feature>
<reference evidence="2" key="1">
    <citation type="journal article" date="2015" name="Nature">
        <title>Complex archaea that bridge the gap between prokaryotes and eukaryotes.</title>
        <authorList>
            <person name="Spang A."/>
            <person name="Saw J.H."/>
            <person name="Jorgensen S.L."/>
            <person name="Zaremba-Niedzwiedzka K."/>
            <person name="Martijn J."/>
            <person name="Lind A.E."/>
            <person name="van Eijk R."/>
            <person name="Schleper C."/>
            <person name="Guy L."/>
            <person name="Ettema T.J."/>
        </authorList>
    </citation>
    <scope>NUCLEOTIDE SEQUENCE</scope>
</reference>
<gene>
    <name evidence="2" type="ORF">LCGC14_0059850</name>
</gene>
<dbReference type="SUPFAM" id="SSF56112">
    <property type="entry name" value="Protein kinase-like (PK-like)"/>
    <property type="match status" value="1"/>
</dbReference>
<evidence type="ECO:0000259" key="1">
    <source>
        <dbReference type="Pfam" id="PF01636"/>
    </source>
</evidence>
<dbReference type="InterPro" id="IPR002575">
    <property type="entry name" value="Aminoglycoside_PTrfase"/>
</dbReference>
<dbReference type="Gene3D" id="3.30.200.20">
    <property type="entry name" value="Phosphorylase Kinase, domain 1"/>
    <property type="match status" value="1"/>
</dbReference>
<comment type="caution">
    <text evidence="2">The sequence shown here is derived from an EMBL/GenBank/DDBJ whole genome shotgun (WGS) entry which is preliminary data.</text>
</comment>
<dbReference type="InterPro" id="IPR011009">
    <property type="entry name" value="Kinase-like_dom_sf"/>
</dbReference>
<dbReference type="Pfam" id="PF01636">
    <property type="entry name" value="APH"/>
    <property type="match status" value="1"/>
</dbReference>
<accession>A0A0F9VNZ3</accession>
<dbReference type="Gene3D" id="3.90.1200.10">
    <property type="match status" value="1"/>
</dbReference>
<organism evidence="2">
    <name type="scientific">marine sediment metagenome</name>
    <dbReference type="NCBI Taxonomy" id="412755"/>
    <lineage>
        <taxon>unclassified sequences</taxon>
        <taxon>metagenomes</taxon>
        <taxon>ecological metagenomes</taxon>
    </lineage>
</organism>